<gene>
    <name evidence="2" type="ORF">SAMN04488568_101212</name>
</gene>
<dbReference type="STRING" id="144026.SAMN04488568_101212"/>
<dbReference type="EMBL" id="FNHG01000001">
    <property type="protein sequence ID" value="SDL65500.1"/>
    <property type="molecule type" value="Genomic_DNA"/>
</dbReference>
<keyword evidence="3" id="KW-1185">Reference proteome</keyword>
<dbReference type="PROSITE" id="PS51257">
    <property type="entry name" value="PROKAR_LIPOPROTEIN"/>
    <property type="match status" value="1"/>
</dbReference>
<organism evidence="2 3">
    <name type="scientific">Maricaulis salignorans</name>
    <dbReference type="NCBI Taxonomy" id="144026"/>
    <lineage>
        <taxon>Bacteria</taxon>
        <taxon>Pseudomonadati</taxon>
        <taxon>Pseudomonadota</taxon>
        <taxon>Alphaproteobacteria</taxon>
        <taxon>Maricaulales</taxon>
        <taxon>Maricaulaceae</taxon>
        <taxon>Maricaulis</taxon>
    </lineage>
</organism>
<accession>A0A1G9LU08</accession>
<dbReference type="AlphaFoldDB" id="A0A1G9LU08"/>
<name>A0A1G9LU08_9PROT</name>
<feature type="chain" id="PRO_5011678633" evidence="1">
    <location>
        <begin position="19"/>
        <end position="163"/>
    </location>
</feature>
<proteinExistence type="predicted"/>
<sequence>MRIKAIIALAGLSLSATACQSLPIPSPATAAPLAGERGVLEPTTSLGPQRLDSGECGVFLWRAGGPHDLLAFENLTRGEIRFLVDAEALRRVSPGLAGMIAVGDLYERRFPGAGNVREILVSGRFDEVVADGLRMNRAVLRLEGVDGSRRVIPVLGHYSCRRD</sequence>
<evidence type="ECO:0000256" key="1">
    <source>
        <dbReference type="SAM" id="SignalP"/>
    </source>
</evidence>
<reference evidence="2 3" key="1">
    <citation type="submission" date="2016-10" db="EMBL/GenBank/DDBJ databases">
        <authorList>
            <person name="de Groot N.N."/>
        </authorList>
    </citation>
    <scope>NUCLEOTIDE SEQUENCE [LARGE SCALE GENOMIC DNA]</scope>
    <source>
        <strain evidence="2 3">DSM 16077</strain>
    </source>
</reference>
<evidence type="ECO:0000313" key="2">
    <source>
        <dbReference type="EMBL" id="SDL65500.1"/>
    </source>
</evidence>
<keyword evidence="1" id="KW-0732">Signal</keyword>
<feature type="signal peptide" evidence="1">
    <location>
        <begin position="1"/>
        <end position="18"/>
    </location>
</feature>
<dbReference type="Proteomes" id="UP000199759">
    <property type="component" value="Unassembled WGS sequence"/>
</dbReference>
<evidence type="ECO:0000313" key="3">
    <source>
        <dbReference type="Proteomes" id="UP000199759"/>
    </source>
</evidence>
<protein>
    <submittedName>
        <fullName evidence="2">Uncharacterized protein</fullName>
    </submittedName>
</protein>